<dbReference type="Gene3D" id="3.90.320.10">
    <property type="match status" value="1"/>
</dbReference>
<feature type="compositionally biased region" description="Basic residues" evidence="2">
    <location>
        <begin position="139"/>
        <end position="148"/>
    </location>
</feature>
<feature type="compositionally biased region" description="Low complexity" evidence="2">
    <location>
        <begin position="120"/>
        <end position="138"/>
    </location>
</feature>
<organism evidence="3 4">
    <name type="scientific">Pinctada imbricata</name>
    <name type="common">Atlantic pearl-oyster</name>
    <name type="synonym">Pinctada martensii</name>
    <dbReference type="NCBI Taxonomy" id="66713"/>
    <lineage>
        <taxon>Eukaryota</taxon>
        <taxon>Metazoa</taxon>
        <taxon>Spiralia</taxon>
        <taxon>Lophotrochozoa</taxon>
        <taxon>Mollusca</taxon>
        <taxon>Bivalvia</taxon>
        <taxon>Autobranchia</taxon>
        <taxon>Pteriomorphia</taxon>
        <taxon>Pterioida</taxon>
        <taxon>Pterioidea</taxon>
        <taxon>Pteriidae</taxon>
        <taxon>Pinctada</taxon>
    </lineage>
</organism>
<comment type="caution">
    <text evidence="3">The sequence shown here is derived from an EMBL/GenBank/DDBJ whole genome shotgun (WGS) entry which is preliminary data.</text>
</comment>
<dbReference type="InterPro" id="IPR011604">
    <property type="entry name" value="PDDEXK-like_dom_sf"/>
</dbReference>
<keyword evidence="1" id="KW-0175">Coiled coil</keyword>
<accession>A0AA88YE46</accession>
<feature type="coiled-coil region" evidence="1">
    <location>
        <begin position="369"/>
        <end position="396"/>
    </location>
</feature>
<feature type="compositionally biased region" description="Acidic residues" evidence="2">
    <location>
        <begin position="157"/>
        <end position="166"/>
    </location>
</feature>
<evidence type="ECO:0000256" key="2">
    <source>
        <dbReference type="SAM" id="MobiDB-lite"/>
    </source>
</evidence>
<feature type="region of interest" description="Disordered" evidence="2">
    <location>
        <begin position="117"/>
        <end position="176"/>
    </location>
</feature>
<dbReference type="InterPro" id="IPR051703">
    <property type="entry name" value="NF-kappa-B_Signaling_Reg"/>
</dbReference>
<dbReference type="GO" id="GO:0006281">
    <property type="term" value="P:DNA repair"/>
    <property type="evidence" value="ECO:0007669"/>
    <property type="project" value="UniProtKB-ARBA"/>
</dbReference>
<evidence type="ECO:0000313" key="4">
    <source>
        <dbReference type="Proteomes" id="UP001186944"/>
    </source>
</evidence>
<reference evidence="3" key="1">
    <citation type="submission" date="2019-08" db="EMBL/GenBank/DDBJ databases">
        <title>The improved chromosome-level genome for the pearl oyster Pinctada fucata martensii using PacBio sequencing and Hi-C.</title>
        <authorList>
            <person name="Zheng Z."/>
        </authorList>
    </citation>
    <scope>NUCLEOTIDE SEQUENCE</scope>
    <source>
        <strain evidence="3">ZZ-2019</strain>
        <tissue evidence="3">Adductor muscle</tissue>
    </source>
</reference>
<dbReference type="PANTHER" id="PTHR46609:SF8">
    <property type="entry name" value="YQAJ VIRAL RECOMBINASE DOMAIN-CONTAINING PROTEIN"/>
    <property type="match status" value="1"/>
</dbReference>
<keyword evidence="4" id="KW-1185">Reference proteome</keyword>
<name>A0AA88YE46_PINIB</name>
<dbReference type="InterPro" id="IPR011335">
    <property type="entry name" value="Restrct_endonuc-II-like"/>
</dbReference>
<dbReference type="PANTHER" id="PTHR46609">
    <property type="entry name" value="EXONUCLEASE, PHAGE-TYPE/RECB, C-TERMINAL DOMAIN-CONTAINING PROTEIN"/>
    <property type="match status" value="1"/>
</dbReference>
<protein>
    <submittedName>
        <fullName evidence="3">Uncharacterized protein</fullName>
    </submittedName>
</protein>
<dbReference type="SUPFAM" id="SSF52980">
    <property type="entry name" value="Restriction endonuclease-like"/>
    <property type="match status" value="1"/>
</dbReference>
<dbReference type="AlphaFoldDB" id="A0AA88YE46"/>
<sequence>MKKKSKLSLQPPKRRRATSSNILRLKNSQLQHLLEGNNIIAYSEKSPFPKFRRPKCGHLKRKLNTVLIKSPIIVKSPFSKNKSAILAVKRTAKPNSSTASPRERLIRYSPQSKVLKRTFTKSPFTKSPSSKELSNSSPARKRERKMKSSRSLFNSEEQSEANEEMNFETIEKSGEDPENIHVQHGDIIAKLIELAPTVLTELSKYEKMDETMLKFFQLVNEKKFPLQNTSLLLWCEVVKWFNCKTTTNMRYSRQTKTFWKLGWRLFGGKFIHFMSGFKNQGDIIQNLATTFTPESSEINFAVPDENILRSFDPYLVQGERKPGIYTDIIATLSESLRNKSACLTFDGKKIKQGLQKDSGDVDLLGFEAEETLKEKKEKLESQIQDIDKVLQNLDNKGGDITLLNEEDTKHIKDLLLDALCKTSENIIQVREIRAKKEYCKTKLIERGGNTDWRKGKYVYAISAIIAFIHDIDDYIYQASEMTDRICICMASLNASDIIEGRCVNLRSSPLFECLDISKRSQNTRFLEQRSDDWFALRNSVKITGSTIYPAIGCDGLSRQKDHFDKVVCGVKEKEPCATVKQAMQHGIDNEQNAVATIVGKIIPVLFPELKFFEEGCVVIKRGDGFPFMVISPDGSLRSEVSLDSTKVAVEIKWGRGLKLFRKSI</sequence>
<evidence type="ECO:0000256" key="1">
    <source>
        <dbReference type="SAM" id="Coils"/>
    </source>
</evidence>
<gene>
    <name evidence="3" type="ORF">FSP39_019495</name>
</gene>
<evidence type="ECO:0000313" key="3">
    <source>
        <dbReference type="EMBL" id="KAK3103474.1"/>
    </source>
</evidence>
<dbReference type="EMBL" id="VSWD01000005">
    <property type="protein sequence ID" value="KAK3103474.1"/>
    <property type="molecule type" value="Genomic_DNA"/>
</dbReference>
<proteinExistence type="predicted"/>
<dbReference type="Proteomes" id="UP001186944">
    <property type="component" value="Unassembled WGS sequence"/>
</dbReference>